<comment type="caution">
    <text evidence="1">The sequence shown here is derived from an EMBL/GenBank/DDBJ whole genome shotgun (WGS) entry which is preliminary data.</text>
</comment>
<dbReference type="AlphaFoldDB" id="A0A0F9RAN0"/>
<reference evidence="1" key="1">
    <citation type="journal article" date="2015" name="Nature">
        <title>Complex archaea that bridge the gap between prokaryotes and eukaryotes.</title>
        <authorList>
            <person name="Spang A."/>
            <person name="Saw J.H."/>
            <person name="Jorgensen S.L."/>
            <person name="Zaremba-Niedzwiedzka K."/>
            <person name="Martijn J."/>
            <person name="Lind A.E."/>
            <person name="van Eijk R."/>
            <person name="Schleper C."/>
            <person name="Guy L."/>
            <person name="Ettema T.J."/>
        </authorList>
    </citation>
    <scope>NUCLEOTIDE SEQUENCE</scope>
</reference>
<proteinExistence type="predicted"/>
<gene>
    <name evidence="1" type="ORF">LCGC14_0673630</name>
</gene>
<organism evidence="1">
    <name type="scientific">marine sediment metagenome</name>
    <dbReference type="NCBI Taxonomy" id="412755"/>
    <lineage>
        <taxon>unclassified sequences</taxon>
        <taxon>metagenomes</taxon>
        <taxon>ecological metagenomes</taxon>
    </lineage>
</organism>
<dbReference type="EMBL" id="LAZR01001334">
    <property type="protein sequence ID" value="KKN46387.1"/>
    <property type="molecule type" value="Genomic_DNA"/>
</dbReference>
<accession>A0A0F9RAN0</accession>
<protein>
    <submittedName>
        <fullName evidence="1">Uncharacterized protein</fullName>
    </submittedName>
</protein>
<sequence>MMVPLASTVPLASLTVPITVVAAETPGGDPISPAATIALQRKNRRKRIGVLLLLVPACLFVPAW</sequence>
<name>A0A0F9RAN0_9ZZZZ</name>
<evidence type="ECO:0000313" key="1">
    <source>
        <dbReference type="EMBL" id="KKN46387.1"/>
    </source>
</evidence>